<name>A0ACC0ZC03_9ROSI</name>
<organism evidence="1 2">
    <name type="scientific">Pistacia integerrima</name>
    <dbReference type="NCBI Taxonomy" id="434235"/>
    <lineage>
        <taxon>Eukaryota</taxon>
        <taxon>Viridiplantae</taxon>
        <taxon>Streptophyta</taxon>
        <taxon>Embryophyta</taxon>
        <taxon>Tracheophyta</taxon>
        <taxon>Spermatophyta</taxon>
        <taxon>Magnoliopsida</taxon>
        <taxon>eudicotyledons</taxon>
        <taxon>Gunneridae</taxon>
        <taxon>Pentapetalae</taxon>
        <taxon>rosids</taxon>
        <taxon>malvids</taxon>
        <taxon>Sapindales</taxon>
        <taxon>Anacardiaceae</taxon>
        <taxon>Pistacia</taxon>
    </lineage>
</organism>
<dbReference type="EMBL" id="CM047737">
    <property type="protein sequence ID" value="KAJ0047962.1"/>
    <property type="molecule type" value="Genomic_DNA"/>
</dbReference>
<gene>
    <name evidence="1" type="ORF">Pint_15208</name>
</gene>
<comment type="caution">
    <text evidence="1">The sequence shown here is derived from an EMBL/GenBank/DDBJ whole genome shotgun (WGS) entry which is preliminary data.</text>
</comment>
<keyword evidence="2" id="KW-1185">Reference proteome</keyword>
<protein>
    <submittedName>
        <fullName evidence="1">Uncharacterized protein</fullName>
    </submittedName>
</protein>
<accession>A0ACC0ZC03</accession>
<evidence type="ECO:0000313" key="2">
    <source>
        <dbReference type="Proteomes" id="UP001163603"/>
    </source>
</evidence>
<dbReference type="Proteomes" id="UP001163603">
    <property type="component" value="Chromosome 2"/>
</dbReference>
<reference evidence="2" key="1">
    <citation type="journal article" date="2023" name="G3 (Bethesda)">
        <title>Genome assembly and association tests identify interacting loci associated with vigor, precocity, and sex in interspecific pistachio rootstocks.</title>
        <authorList>
            <person name="Palmer W."/>
            <person name="Jacygrad E."/>
            <person name="Sagayaradj S."/>
            <person name="Cavanaugh K."/>
            <person name="Han R."/>
            <person name="Bertier L."/>
            <person name="Beede B."/>
            <person name="Kafkas S."/>
            <person name="Golino D."/>
            <person name="Preece J."/>
            <person name="Michelmore R."/>
        </authorList>
    </citation>
    <scope>NUCLEOTIDE SEQUENCE [LARGE SCALE GENOMIC DNA]</scope>
</reference>
<sequence>MQDGLHRMELGMADKLRHLEETLNRLSDVLLASQEPPNHGKQHCEGHDGGRLVVSSKTVKLEFPRFSGDDPTEWFNRVNQFFKFQSTPEAQKALYVITSENLNAWPIGMFKPQSLKDAINLAWMRDDQLTRQWEFLQPPPHARALLALPPAARVAPAAPADPIRRLSWEEMQRKRAQGLWFNCNERFIEGHRCQKS</sequence>
<proteinExistence type="predicted"/>
<evidence type="ECO:0000313" key="1">
    <source>
        <dbReference type="EMBL" id="KAJ0047962.1"/>
    </source>
</evidence>